<proteinExistence type="predicted"/>
<name>A0A481Z897_9VIRU</name>
<reference evidence="1" key="1">
    <citation type="journal article" date="2019" name="MBio">
        <title>Virus Genomes from Deep Sea Sediments Expand the Ocean Megavirome and Support Independent Origins of Viral Gigantism.</title>
        <authorList>
            <person name="Backstrom D."/>
            <person name="Yutin N."/>
            <person name="Jorgensen S.L."/>
            <person name="Dharamshi J."/>
            <person name="Homa F."/>
            <person name="Zaremba-Niedwiedzka K."/>
            <person name="Spang A."/>
            <person name="Wolf Y.I."/>
            <person name="Koonin E.V."/>
            <person name="Ettema T.J."/>
        </authorList>
    </citation>
    <scope>NUCLEOTIDE SEQUENCE</scope>
</reference>
<dbReference type="EMBL" id="MK500566">
    <property type="protein sequence ID" value="QBK91997.1"/>
    <property type="molecule type" value="Genomic_DNA"/>
</dbReference>
<sequence length="33" mass="3492">MSKHGDGNGSFYKNVYPHIDDAVECGVVGKGPL</sequence>
<accession>A0A481Z897</accession>
<organism evidence="1">
    <name type="scientific">Pithovirus LCPAC304</name>
    <dbReference type="NCBI Taxonomy" id="2506594"/>
    <lineage>
        <taxon>Viruses</taxon>
        <taxon>Pithoviruses</taxon>
    </lineage>
</organism>
<gene>
    <name evidence="1" type="ORF">LCPAC304_03400</name>
</gene>
<protein>
    <submittedName>
        <fullName evidence="1">Uncharacterized protein</fullName>
    </submittedName>
</protein>
<evidence type="ECO:0000313" key="1">
    <source>
        <dbReference type="EMBL" id="QBK91997.1"/>
    </source>
</evidence>